<dbReference type="AlphaFoldDB" id="A0A4Y2JUG9"/>
<evidence type="ECO:0000313" key="2">
    <source>
        <dbReference type="EMBL" id="GBM93445.1"/>
    </source>
</evidence>
<sequence length="91" mass="10280">MLWCGSSAWDTYMGLVHAKLDRPNISQDAMVLEVLEAIAPCMWVCCNVKLKSKISCQMLVVRKPLRRGHRRMGLLSTRSSKTSHDARYGAD</sequence>
<reference evidence="2 3" key="1">
    <citation type="journal article" date="2019" name="Sci. Rep.">
        <title>Orb-weaving spider Araneus ventricosus genome elucidates the spidroin gene catalogue.</title>
        <authorList>
            <person name="Kono N."/>
            <person name="Nakamura H."/>
            <person name="Ohtoshi R."/>
            <person name="Moran D.A.P."/>
            <person name="Shinohara A."/>
            <person name="Yoshida Y."/>
            <person name="Fujiwara M."/>
            <person name="Mori M."/>
            <person name="Tomita M."/>
            <person name="Arakawa K."/>
        </authorList>
    </citation>
    <scope>NUCLEOTIDE SEQUENCE [LARGE SCALE GENOMIC DNA]</scope>
</reference>
<organism evidence="2 3">
    <name type="scientific">Araneus ventricosus</name>
    <name type="common">Orbweaver spider</name>
    <name type="synonym">Epeira ventricosa</name>
    <dbReference type="NCBI Taxonomy" id="182803"/>
    <lineage>
        <taxon>Eukaryota</taxon>
        <taxon>Metazoa</taxon>
        <taxon>Ecdysozoa</taxon>
        <taxon>Arthropoda</taxon>
        <taxon>Chelicerata</taxon>
        <taxon>Arachnida</taxon>
        <taxon>Araneae</taxon>
        <taxon>Araneomorphae</taxon>
        <taxon>Entelegynae</taxon>
        <taxon>Araneoidea</taxon>
        <taxon>Araneidae</taxon>
        <taxon>Araneus</taxon>
    </lineage>
</organism>
<evidence type="ECO:0000313" key="3">
    <source>
        <dbReference type="Proteomes" id="UP000499080"/>
    </source>
</evidence>
<protein>
    <submittedName>
        <fullName evidence="2">Uncharacterized protein</fullName>
    </submittedName>
</protein>
<evidence type="ECO:0000256" key="1">
    <source>
        <dbReference type="SAM" id="MobiDB-lite"/>
    </source>
</evidence>
<gene>
    <name evidence="2" type="ORF">AVEN_218626_1</name>
</gene>
<dbReference type="Proteomes" id="UP000499080">
    <property type="component" value="Unassembled WGS sequence"/>
</dbReference>
<name>A0A4Y2JUG9_ARAVE</name>
<feature type="compositionally biased region" description="Basic and acidic residues" evidence="1">
    <location>
        <begin position="82"/>
        <end position="91"/>
    </location>
</feature>
<keyword evidence="3" id="KW-1185">Reference proteome</keyword>
<accession>A0A4Y2JUG9</accession>
<dbReference type="EMBL" id="BGPR01003874">
    <property type="protein sequence ID" value="GBM93445.1"/>
    <property type="molecule type" value="Genomic_DNA"/>
</dbReference>
<proteinExistence type="predicted"/>
<comment type="caution">
    <text evidence="2">The sequence shown here is derived from an EMBL/GenBank/DDBJ whole genome shotgun (WGS) entry which is preliminary data.</text>
</comment>
<feature type="region of interest" description="Disordered" evidence="1">
    <location>
        <begin position="72"/>
        <end position="91"/>
    </location>
</feature>